<feature type="coiled-coil region" evidence="1">
    <location>
        <begin position="137"/>
        <end position="178"/>
    </location>
</feature>
<gene>
    <name evidence="3" type="ORF">SACS_0338</name>
</gene>
<accession>A0A7U7J0H1</accession>
<proteinExistence type="predicted"/>
<feature type="region of interest" description="Disordered" evidence="2">
    <location>
        <begin position="48"/>
        <end position="80"/>
    </location>
</feature>
<feature type="region of interest" description="Disordered" evidence="2">
    <location>
        <begin position="97"/>
        <end position="119"/>
    </location>
</feature>
<evidence type="ECO:0008006" key="5">
    <source>
        <dbReference type="Google" id="ProtNLM"/>
    </source>
</evidence>
<evidence type="ECO:0000256" key="1">
    <source>
        <dbReference type="SAM" id="Coils"/>
    </source>
</evidence>
<dbReference type="SUPFAM" id="SSF158791">
    <property type="entry name" value="MgtE N-terminal domain-like"/>
    <property type="match status" value="1"/>
</dbReference>
<reference evidence="3 4" key="1">
    <citation type="journal article" date="2014" name="Genome Biol. Evol.">
        <title>Acetic acid bacteria genomes reveal functional traits for adaptation to life in insect guts.</title>
        <authorList>
            <person name="Chouaia B."/>
            <person name="Gaiarsa S."/>
            <person name="Crotti E."/>
            <person name="Comandatore F."/>
            <person name="Degli Esposti M."/>
            <person name="Ricci I."/>
            <person name="Alma A."/>
            <person name="Favia G."/>
            <person name="Bandi C."/>
            <person name="Daffonchio D."/>
        </authorList>
    </citation>
    <scope>NUCLEOTIDE SEQUENCE [LARGE SCALE GENOMIC DNA]</scope>
    <source>
        <strain evidence="4">AM169</strain>
    </source>
</reference>
<evidence type="ECO:0000256" key="2">
    <source>
        <dbReference type="SAM" id="MobiDB-lite"/>
    </source>
</evidence>
<organism evidence="3 4">
    <name type="scientific">Parasaccharibacter apium</name>
    <dbReference type="NCBI Taxonomy" id="1510841"/>
    <lineage>
        <taxon>Bacteria</taxon>
        <taxon>Pseudomonadati</taxon>
        <taxon>Pseudomonadota</taxon>
        <taxon>Alphaproteobacteria</taxon>
        <taxon>Acetobacterales</taxon>
        <taxon>Acetobacteraceae</taxon>
        <taxon>Parasaccharibacter</taxon>
    </lineage>
</organism>
<dbReference type="EMBL" id="CBLY010000002">
    <property type="protein sequence ID" value="CDG33076.1"/>
    <property type="molecule type" value="Genomic_DNA"/>
</dbReference>
<name>A0A7U7J0H1_9PROT</name>
<dbReference type="AlphaFoldDB" id="A0A7U7J0H1"/>
<sequence length="272" mass="29935">MRGNVRSMRKKGFSLSRIINLASCLMTVLLALNLHSLAAQISSSSAQTETAHGKSGEAAPQGKAAKAVPAPPPAGVKAPETVRPSRQRLFLNHLQGWTPANGLADDDPATGQVDEEQPDSRVRLAERGLNDDLASHRQAMQGEAERFQHQQKALEQEQKELDEKLQALGRNASELSAQQEQRRQDVEQSIARLAHIYEQMPPRDAAAMFNILDMRVLVPVAQHMIPRRISDVIGNMQPDRANILSQYLAGIRKLSPDTINRMNSPIDSNIAP</sequence>
<feature type="compositionally biased region" description="Acidic residues" evidence="2">
    <location>
        <begin position="104"/>
        <end position="117"/>
    </location>
</feature>
<keyword evidence="1" id="KW-0175">Coiled coil</keyword>
<feature type="compositionally biased region" description="Low complexity" evidence="2">
    <location>
        <begin position="58"/>
        <end position="68"/>
    </location>
</feature>
<protein>
    <recommendedName>
        <fullName evidence="5">Flagellar protein FlbB</fullName>
    </recommendedName>
</protein>
<comment type="caution">
    <text evidence="3">The sequence shown here is derived from an EMBL/GenBank/DDBJ whole genome shotgun (WGS) entry which is preliminary data.</text>
</comment>
<dbReference type="Proteomes" id="UP000027590">
    <property type="component" value="Unassembled WGS sequence"/>
</dbReference>
<evidence type="ECO:0000313" key="3">
    <source>
        <dbReference type="EMBL" id="CDG33076.1"/>
    </source>
</evidence>
<reference evidence="3 4" key="2">
    <citation type="journal article" date="2014" name="PLoS ONE">
        <title>Evolution of mitochondria reconstructed from the energy metabolism of living bacteria.</title>
        <authorList>
            <person name="Degli Esposti M."/>
            <person name="Chouaia B."/>
            <person name="Comandatore F."/>
            <person name="Crotti E."/>
            <person name="Sassera D."/>
            <person name="Lievens P.M."/>
            <person name="Daffonchio D."/>
            <person name="Bandi C."/>
        </authorList>
    </citation>
    <scope>NUCLEOTIDE SEQUENCE [LARGE SCALE GENOMIC DNA]</scope>
    <source>
        <strain evidence="4">AM169</strain>
    </source>
</reference>
<evidence type="ECO:0000313" key="4">
    <source>
        <dbReference type="Proteomes" id="UP000027590"/>
    </source>
</evidence>